<proteinExistence type="predicted"/>
<reference evidence="2" key="1">
    <citation type="journal article" date="2020" name="Stud. Mycol.">
        <title>101 Dothideomycetes genomes: a test case for predicting lifestyles and emergence of pathogens.</title>
        <authorList>
            <person name="Haridas S."/>
            <person name="Albert R."/>
            <person name="Binder M."/>
            <person name="Bloem J."/>
            <person name="Labutti K."/>
            <person name="Salamov A."/>
            <person name="Andreopoulos B."/>
            <person name="Baker S."/>
            <person name="Barry K."/>
            <person name="Bills G."/>
            <person name="Bluhm B."/>
            <person name="Cannon C."/>
            <person name="Castanera R."/>
            <person name="Culley D."/>
            <person name="Daum C."/>
            <person name="Ezra D."/>
            <person name="Gonzalez J."/>
            <person name="Henrissat B."/>
            <person name="Kuo A."/>
            <person name="Liang C."/>
            <person name="Lipzen A."/>
            <person name="Lutzoni F."/>
            <person name="Magnuson J."/>
            <person name="Mondo S."/>
            <person name="Nolan M."/>
            <person name="Ohm R."/>
            <person name="Pangilinan J."/>
            <person name="Park H.-J."/>
            <person name="Ramirez L."/>
            <person name="Alfaro M."/>
            <person name="Sun H."/>
            <person name="Tritt A."/>
            <person name="Yoshinaga Y."/>
            <person name="Zwiers L.-H."/>
            <person name="Turgeon B."/>
            <person name="Goodwin S."/>
            <person name="Spatafora J."/>
            <person name="Crous P."/>
            <person name="Grigoriev I."/>
        </authorList>
    </citation>
    <scope>NUCLEOTIDE SEQUENCE</scope>
    <source>
        <strain evidence="2">CBS 113979</strain>
    </source>
</reference>
<dbReference type="Proteomes" id="UP000800041">
    <property type="component" value="Unassembled WGS sequence"/>
</dbReference>
<sequence>MRTSPSSTASSFEMASSMKNSDKDNAFSKYVLLSNQSERLRANLSLSIPSSTTPFSSHTSHATSLASSPISTYPSSTASYPPSYSPDSSPDLDISPSSFPTTEDETHARLYEINKQIKATLTELLNSTSVRHDDKVRAWVQGRLMEAEMELKRQRRRKSSVDKDLEGVRDAIAGSFGCVGASNGAGGRSAPAWSWGGRGVARASV</sequence>
<keyword evidence="3" id="KW-1185">Reference proteome</keyword>
<evidence type="ECO:0000313" key="3">
    <source>
        <dbReference type="Proteomes" id="UP000800041"/>
    </source>
</evidence>
<protein>
    <submittedName>
        <fullName evidence="2">Uncharacterized protein</fullName>
    </submittedName>
</protein>
<feature type="compositionally biased region" description="Low complexity" evidence="1">
    <location>
        <begin position="48"/>
        <end position="98"/>
    </location>
</feature>
<accession>A0A6G1GXW7</accession>
<feature type="compositionally biased region" description="Low complexity" evidence="1">
    <location>
        <begin position="1"/>
        <end position="18"/>
    </location>
</feature>
<feature type="region of interest" description="Disordered" evidence="1">
    <location>
        <begin position="48"/>
        <end position="104"/>
    </location>
</feature>
<feature type="region of interest" description="Disordered" evidence="1">
    <location>
        <begin position="1"/>
        <end position="20"/>
    </location>
</feature>
<evidence type="ECO:0000313" key="2">
    <source>
        <dbReference type="EMBL" id="KAF1985803.1"/>
    </source>
</evidence>
<name>A0A6G1GXW7_9PEZI</name>
<dbReference type="AlphaFoldDB" id="A0A6G1GXW7"/>
<gene>
    <name evidence="2" type="ORF">K402DRAFT_421732</name>
</gene>
<organism evidence="2 3">
    <name type="scientific">Aulographum hederae CBS 113979</name>
    <dbReference type="NCBI Taxonomy" id="1176131"/>
    <lineage>
        <taxon>Eukaryota</taxon>
        <taxon>Fungi</taxon>
        <taxon>Dikarya</taxon>
        <taxon>Ascomycota</taxon>
        <taxon>Pezizomycotina</taxon>
        <taxon>Dothideomycetes</taxon>
        <taxon>Pleosporomycetidae</taxon>
        <taxon>Aulographales</taxon>
        <taxon>Aulographaceae</taxon>
    </lineage>
</organism>
<evidence type="ECO:0000256" key="1">
    <source>
        <dbReference type="SAM" id="MobiDB-lite"/>
    </source>
</evidence>
<dbReference type="EMBL" id="ML977160">
    <property type="protein sequence ID" value="KAF1985803.1"/>
    <property type="molecule type" value="Genomic_DNA"/>
</dbReference>
<dbReference type="OrthoDB" id="4509729at2759"/>